<keyword evidence="1" id="KW-0732">Signal</keyword>
<proteinExistence type="predicted"/>
<dbReference type="EMBL" id="JBJUIK010000007">
    <property type="protein sequence ID" value="KAL3523343.1"/>
    <property type="molecule type" value="Genomic_DNA"/>
</dbReference>
<dbReference type="Gene3D" id="3.30.430.20">
    <property type="entry name" value="Gnk2 domain, C-X8-C-X2-C motif"/>
    <property type="match status" value="1"/>
</dbReference>
<name>A0ABD2ZWE7_9GENT</name>
<organism evidence="2 3">
    <name type="scientific">Cinchona calisaya</name>
    <dbReference type="NCBI Taxonomy" id="153742"/>
    <lineage>
        <taxon>Eukaryota</taxon>
        <taxon>Viridiplantae</taxon>
        <taxon>Streptophyta</taxon>
        <taxon>Embryophyta</taxon>
        <taxon>Tracheophyta</taxon>
        <taxon>Spermatophyta</taxon>
        <taxon>Magnoliopsida</taxon>
        <taxon>eudicotyledons</taxon>
        <taxon>Gunneridae</taxon>
        <taxon>Pentapetalae</taxon>
        <taxon>asterids</taxon>
        <taxon>lamiids</taxon>
        <taxon>Gentianales</taxon>
        <taxon>Rubiaceae</taxon>
        <taxon>Cinchonoideae</taxon>
        <taxon>Cinchoneae</taxon>
        <taxon>Cinchona</taxon>
    </lineage>
</organism>
<evidence type="ECO:0000313" key="2">
    <source>
        <dbReference type="EMBL" id="KAL3523343.1"/>
    </source>
</evidence>
<dbReference type="Proteomes" id="UP001630127">
    <property type="component" value="Unassembled WGS sequence"/>
</dbReference>
<feature type="signal peptide" evidence="1">
    <location>
        <begin position="1"/>
        <end position="25"/>
    </location>
</feature>
<reference evidence="2 3" key="1">
    <citation type="submission" date="2024-11" db="EMBL/GenBank/DDBJ databases">
        <title>A near-complete genome assembly of Cinchona calisaya.</title>
        <authorList>
            <person name="Lian D.C."/>
            <person name="Zhao X.W."/>
            <person name="Wei L."/>
        </authorList>
    </citation>
    <scope>NUCLEOTIDE SEQUENCE [LARGE SCALE GENOMIC DNA]</scope>
    <source>
        <tissue evidence="2">Nenye</tissue>
    </source>
</reference>
<keyword evidence="3" id="KW-1185">Reference proteome</keyword>
<evidence type="ECO:0000256" key="1">
    <source>
        <dbReference type="SAM" id="SignalP"/>
    </source>
</evidence>
<comment type="caution">
    <text evidence="2">The sequence shown here is derived from an EMBL/GenBank/DDBJ whole genome shotgun (WGS) entry which is preliminary data.</text>
</comment>
<dbReference type="InterPro" id="IPR038408">
    <property type="entry name" value="GNK2_sf"/>
</dbReference>
<gene>
    <name evidence="2" type="ORF">ACH5RR_016177</name>
</gene>
<protein>
    <submittedName>
        <fullName evidence="2">Uncharacterized protein</fullName>
    </submittedName>
</protein>
<dbReference type="AlphaFoldDB" id="A0ABD2ZWE7"/>
<sequence>MDYHKMIYFSLIVLSIAIFIQFAAAAEPLFHVCTINDRVTANSEYEMNLKILSQDLYCKIIPGTGYEYEYEYVTRTNNDTVYGSALCPGDVQERGSTNMSRQCRCQLFGTNIVLLNT</sequence>
<evidence type="ECO:0000313" key="3">
    <source>
        <dbReference type="Proteomes" id="UP001630127"/>
    </source>
</evidence>
<feature type="chain" id="PRO_5044791638" evidence="1">
    <location>
        <begin position="26"/>
        <end position="117"/>
    </location>
</feature>
<accession>A0ABD2ZWE7</accession>